<name>A0A8T0R9U9_PANVG</name>
<feature type="region of interest" description="Disordered" evidence="1">
    <location>
        <begin position="33"/>
        <end position="54"/>
    </location>
</feature>
<evidence type="ECO:0000256" key="1">
    <source>
        <dbReference type="SAM" id="MobiDB-lite"/>
    </source>
</evidence>
<gene>
    <name evidence="2" type="ORF">PVAP13_6KG071305</name>
</gene>
<comment type="caution">
    <text evidence="2">The sequence shown here is derived from an EMBL/GenBank/DDBJ whole genome shotgun (WGS) entry which is preliminary data.</text>
</comment>
<dbReference type="EMBL" id="CM029047">
    <property type="protein sequence ID" value="KAG2581679.1"/>
    <property type="molecule type" value="Genomic_DNA"/>
</dbReference>
<evidence type="ECO:0000313" key="3">
    <source>
        <dbReference type="Proteomes" id="UP000823388"/>
    </source>
</evidence>
<keyword evidence="3" id="KW-1185">Reference proteome</keyword>
<reference evidence="2" key="1">
    <citation type="submission" date="2020-05" db="EMBL/GenBank/DDBJ databases">
        <title>WGS assembly of Panicum virgatum.</title>
        <authorList>
            <person name="Lovell J.T."/>
            <person name="Jenkins J."/>
            <person name="Shu S."/>
            <person name="Juenger T.E."/>
            <person name="Schmutz J."/>
        </authorList>
    </citation>
    <scope>NUCLEOTIDE SEQUENCE</scope>
    <source>
        <strain evidence="2">AP13</strain>
    </source>
</reference>
<accession>A0A8T0R9U9</accession>
<feature type="compositionally biased region" description="Low complexity" evidence="1">
    <location>
        <begin position="34"/>
        <end position="46"/>
    </location>
</feature>
<proteinExistence type="predicted"/>
<organism evidence="2 3">
    <name type="scientific">Panicum virgatum</name>
    <name type="common">Blackwell switchgrass</name>
    <dbReference type="NCBI Taxonomy" id="38727"/>
    <lineage>
        <taxon>Eukaryota</taxon>
        <taxon>Viridiplantae</taxon>
        <taxon>Streptophyta</taxon>
        <taxon>Embryophyta</taxon>
        <taxon>Tracheophyta</taxon>
        <taxon>Spermatophyta</taxon>
        <taxon>Magnoliopsida</taxon>
        <taxon>Liliopsida</taxon>
        <taxon>Poales</taxon>
        <taxon>Poaceae</taxon>
        <taxon>PACMAD clade</taxon>
        <taxon>Panicoideae</taxon>
        <taxon>Panicodae</taxon>
        <taxon>Paniceae</taxon>
        <taxon>Panicinae</taxon>
        <taxon>Panicum</taxon>
        <taxon>Panicum sect. Hiantes</taxon>
    </lineage>
</organism>
<protein>
    <submittedName>
        <fullName evidence="2">Uncharacterized protein</fullName>
    </submittedName>
</protein>
<dbReference type="Proteomes" id="UP000823388">
    <property type="component" value="Chromosome 6K"/>
</dbReference>
<evidence type="ECO:0000313" key="2">
    <source>
        <dbReference type="EMBL" id="KAG2581679.1"/>
    </source>
</evidence>
<dbReference type="AlphaFoldDB" id="A0A8T0R9U9"/>
<sequence length="107" mass="11949">MDKYLVHNPSIRFRSCWDCRGPMWRRRYIVPNQGSCSGRPSSSPSSVHGRQHHDDLKCGPLARCTIDKCRTMQAASPPGLATLLYAGSRLPARHWTPAAACRMLLGD</sequence>